<reference evidence="6 7" key="1">
    <citation type="journal article" date="2014" name="Int. J. Syst. Evol. Microbiol.">
        <title>Complete genome sequence of Corynebacterium casei LMG S-19264T (=DSM 44701T), isolated from a smear-ripened cheese.</title>
        <authorList>
            <consortium name="US DOE Joint Genome Institute (JGI-PGF)"/>
            <person name="Walter F."/>
            <person name="Albersmeier A."/>
            <person name="Kalinowski J."/>
            <person name="Ruckert C."/>
        </authorList>
    </citation>
    <scope>NUCLEOTIDE SEQUENCE [LARGE SCALE GENOMIC DNA]</scope>
    <source>
        <strain evidence="6 7">NBRC 110095</strain>
    </source>
</reference>
<dbReference type="Proteomes" id="UP001156870">
    <property type="component" value="Unassembled WGS sequence"/>
</dbReference>
<dbReference type="Pfam" id="PF00126">
    <property type="entry name" value="HTH_1"/>
    <property type="match status" value="1"/>
</dbReference>
<keyword evidence="4" id="KW-0804">Transcription</keyword>
<gene>
    <name evidence="6" type="ORF">GCM10007877_36900</name>
</gene>
<evidence type="ECO:0000313" key="7">
    <source>
        <dbReference type="Proteomes" id="UP001156870"/>
    </source>
</evidence>
<dbReference type="PANTHER" id="PTHR30126:SF94">
    <property type="entry name" value="LYSR FAMILY TRANSCRIPTIONAL REGULATOR"/>
    <property type="match status" value="1"/>
</dbReference>
<evidence type="ECO:0000256" key="1">
    <source>
        <dbReference type="ARBA" id="ARBA00009437"/>
    </source>
</evidence>
<dbReference type="PRINTS" id="PR00039">
    <property type="entry name" value="HTHLYSR"/>
</dbReference>
<dbReference type="InterPro" id="IPR036388">
    <property type="entry name" value="WH-like_DNA-bd_sf"/>
</dbReference>
<dbReference type="RefSeq" id="WP_232594789.1">
    <property type="nucleotide sequence ID" value="NZ_BSPD01000094.1"/>
</dbReference>
<name>A0AA37TCQ8_9GAMM</name>
<dbReference type="InterPro" id="IPR036390">
    <property type="entry name" value="WH_DNA-bd_sf"/>
</dbReference>
<sequence length="299" mass="33784">MHFTLRQLQVFLATAQFENITRAADSLAMSQSAASSALKELETQYNVRLFDRAGKRLKLNELGRLLRPQAEALLAQAQDMEQAFAKHQKPGDLNIGATLTIGNYIAVGLMAEYMAQNPGAKVNLEVANTQTIVDKVLHFELDMGLIEGELNHSDLDVYEWMDDDLVIFTAPDHPLAQRETVTDEDLLAEQWIVREPGSGTRQAFDRAMHGILPELTIRLELQHTEAIKRAVQEGLGVGCLSEITLQEAFGRKSLVPIAVPHRQWDRKFYFILHRHKYRSAGIERWLDLCRKSIVVGNEK</sequence>
<dbReference type="FunFam" id="1.10.10.10:FF:000001">
    <property type="entry name" value="LysR family transcriptional regulator"/>
    <property type="match status" value="1"/>
</dbReference>
<evidence type="ECO:0000256" key="2">
    <source>
        <dbReference type="ARBA" id="ARBA00023015"/>
    </source>
</evidence>
<evidence type="ECO:0000259" key="5">
    <source>
        <dbReference type="PROSITE" id="PS50931"/>
    </source>
</evidence>
<dbReference type="InterPro" id="IPR005119">
    <property type="entry name" value="LysR_subst-bd"/>
</dbReference>
<dbReference type="SUPFAM" id="SSF46785">
    <property type="entry name" value="Winged helix' DNA-binding domain"/>
    <property type="match status" value="1"/>
</dbReference>
<dbReference type="Pfam" id="PF03466">
    <property type="entry name" value="LysR_substrate"/>
    <property type="match status" value="1"/>
</dbReference>
<protein>
    <submittedName>
        <fullName evidence="6">LysR family transcriptional regulator</fullName>
    </submittedName>
</protein>
<dbReference type="InterPro" id="IPR000847">
    <property type="entry name" value="LysR_HTH_N"/>
</dbReference>
<keyword evidence="7" id="KW-1185">Reference proteome</keyword>
<dbReference type="GO" id="GO:0000976">
    <property type="term" value="F:transcription cis-regulatory region binding"/>
    <property type="evidence" value="ECO:0007669"/>
    <property type="project" value="TreeGrafter"/>
</dbReference>
<evidence type="ECO:0000256" key="4">
    <source>
        <dbReference type="ARBA" id="ARBA00023163"/>
    </source>
</evidence>
<evidence type="ECO:0000313" key="6">
    <source>
        <dbReference type="EMBL" id="GLS27971.1"/>
    </source>
</evidence>
<dbReference type="EMBL" id="BSPD01000094">
    <property type="protein sequence ID" value="GLS27971.1"/>
    <property type="molecule type" value="Genomic_DNA"/>
</dbReference>
<proteinExistence type="inferred from homology"/>
<evidence type="ECO:0000256" key="3">
    <source>
        <dbReference type="ARBA" id="ARBA00023125"/>
    </source>
</evidence>
<dbReference type="Gene3D" id="3.40.190.290">
    <property type="match status" value="1"/>
</dbReference>
<keyword evidence="3" id="KW-0238">DNA-binding</keyword>
<dbReference type="AlphaFoldDB" id="A0AA37TCQ8"/>
<dbReference type="CDD" id="cd08420">
    <property type="entry name" value="PBP2_CysL_like"/>
    <property type="match status" value="1"/>
</dbReference>
<dbReference type="NCBIfam" id="NF008095">
    <property type="entry name" value="PRK10837.1"/>
    <property type="match status" value="1"/>
</dbReference>
<dbReference type="PANTHER" id="PTHR30126">
    <property type="entry name" value="HTH-TYPE TRANSCRIPTIONAL REGULATOR"/>
    <property type="match status" value="1"/>
</dbReference>
<keyword evidence="2" id="KW-0805">Transcription regulation</keyword>
<dbReference type="GO" id="GO:0003700">
    <property type="term" value="F:DNA-binding transcription factor activity"/>
    <property type="evidence" value="ECO:0007669"/>
    <property type="project" value="InterPro"/>
</dbReference>
<feature type="domain" description="HTH lysR-type" evidence="5">
    <location>
        <begin position="3"/>
        <end position="60"/>
    </location>
</feature>
<comment type="caution">
    <text evidence="6">The sequence shown here is derived from an EMBL/GenBank/DDBJ whole genome shotgun (WGS) entry which is preliminary data.</text>
</comment>
<dbReference type="Gene3D" id="1.10.10.10">
    <property type="entry name" value="Winged helix-like DNA-binding domain superfamily/Winged helix DNA-binding domain"/>
    <property type="match status" value="1"/>
</dbReference>
<comment type="similarity">
    <text evidence="1">Belongs to the LysR transcriptional regulatory family.</text>
</comment>
<dbReference type="PROSITE" id="PS50931">
    <property type="entry name" value="HTH_LYSR"/>
    <property type="match status" value="1"/>
</dbReference>
<dbReference type="SUPFAM" id="SSF53850">
    <property type="entry name" value="Periplasmic binding protein-like II"/>
    <property type="match status" value="1"/>
</dbReference>
<accession>A0AA37TCQ8</accession>
<organism evidence="6 7">
    <name type="scientific">Marinibactrum halimedae</name>
    <dbReference type="NCBI Taxonomy" id="1444977"/>
    <lineage>
        <taxon>Bacteria</taxon>
        <taxon>Pseudomonadati</taxon>
        <taxon>Pseudomonadota</taxon>
        <taxon>Gammaproteobacteria</taxon>
        <taxon>Cellvibrionales</taxon>
        <taxon>Cellvibrionaceae</taxon>
        <taxon>Marinibactrum</taxon>
    </lineage>
</organism>